<accession>A0A2A4B8L2</accession>
<dbReference type="AlphaFoldDB" id="A0A2A4B8L2"/>
<dbReference type="OrthoDB" id="8888710at2"/>
<dbReference type="RefSeq" id="WP_096342361.1">
    <property type="nucleotide sequence ID" value="NZ_NWMW01000001.1"/>
</dbReference>
<name>A0A2A4B8L2_9SPHN</name>
<evidence type="ECO:0000313" key="2">
    <source>
        <dbReference type="Proteomes" id="UP000218366"/>
    </source>
</evidence>
<dbReference type="InterPro" id="IPR010836">
    <property type="entry name" value="SapC"/>
</dbReference>
<proteinExistence type="predicted"/>
<organism evidence="1 2">
    <name type="scientific">Sphingomonas spermidinifaciens</name>
    <dbReference type="NCBI Taxonomy" id="1141889"/>
    <lineage>
        <taxon>Bacteria</taxon>
        <taxon>Pseudomonadati</taxon>
        <taxon>Pseudomonadota</taxon>
        <taxon>Alphaproteobacteria</taxon>
        <taxon>Sphingomonadales</taxon>
        <taxon>Sphingomonadaceae</taxon>
        <taxon>Sphingomonas</taxon>
    </lineage>
</organism>
<dbReference type="Proteomes" id="UP000218366">
    <property type="component" value="Unassembled WGS sequence"/>
</dbReference>
<dbReference type="EMBL" id="NWMW01000001">
    <property type="protein sequence ID" value="PCD03966.1"/>
    <property type="molecule type" value="Genomic_DNA"/>
</dbReference>
<evidence type="ECO:0000313" key="1">
    <source>
        <dbReference type="EMBL" id="PCD03966.1"/>
    </source>
</evidence>
<comment type="caution">
    <text evidence="1">The sequence shown here is derived from an EMBL/GenBank/DDBJ whole genome shotgun (WGS) entry which is preliminary data.</text>
</comment>
<sequence>MANHAILDPERHRDLRVAAGYGAGFGDALMSAIVVPDEFRRVQNDYPILFRLDLEADRFDALALFGFEAGENLYLYGDRWDAGALPLSIEIRPFLIGRTPQGQGQVHLDLDSPRIDPMGVRVFDEEGAPTPYLEAVIEKLRALDTGHHRSGDFFAALKRHDLLEPLTLDVTLADGARHRLIGYHVIDEAKLQALDDASVAELHREGHLMPIFMALASLTNLSGLIARKNRRQGHG</sequence>
<keyword evidence="2" id="KW-1185">Reference proteome</keyword>
<dbReference type="Pfam" id="PF07277">
    <property type="entry name" value="SapC"/>
    <property type="match status" value="1"/>
</dbReference>
<reference evidence="1 2" key="1">
    <citation type="submission" date="2017-09" db="EMBL/GenBank/DDBJ databases">
        <title>Sphingomonas spermidinifaciens 9NM-10, whole genome shotgun sequence.</title>
        <authorList>
            <person name="Feng G."/>
            <person name="Zhu H."/>
        </authorList>
    </citation>
    <scope>NUCLEOTIDE SEQUENCE [LARGE SCALE GENOMIC DNA]</scope>
    <source>
        <strain evidence="1 2">9NM-10</strain>
    </source>
</reference>
<gene>
    <name evidence="1" type="ORF">COC42_06510</name>
</gene>
<protein>
    <submittedName>
        <fullName evidence="1">Multidrug transporter</fullName>
    </submittedName>
</protein>